<sequence length="116" mass="13110">MNNFNFETDTEGLVDHYKRSLEDLKEMTDVDYGPFEGSFRETIAQCDNVEAQLHNMESWLNLSILVNPTSRTGDIDPDSAACEAQSMCRITDSIRNSLQTLVTNPSQSLKKDAPEY</sequence>
<reference evidence="1 2" key="1">
    <citation type="submission" date="2024-11" db="EMBL/GenBank/DDBJ databases">
        <title>Adaptive evolution of stress response genes in parasites aligns with host niche diversity.</title>
        <authorList>
            <person name="Hahn C."/>
            <person name="Resl P."/>
        </authorList>
    </citation>
    <scope>NUCLEOTIDE SEQUENCE [LARGE SCALE GENOMIC DNA]</scope>
    <source>
        <strain evidence="1">EGGRZ-B1_66</strain>
        <tissue evidence="1">Body</tissue>
    </source>
</reference>
<dbReference type="AlphaFoldDB" id="A0ABD2Q8J3"/>
<comment type="caution">
    <text evidence="1">The sequence shown here is derived from an EMBL/GenBank/DDBJ whole genome shotgun (WGS) entry which is preliminary data.</text>
</comment>
<evidence type="ECO:0000313" key="1">
    <source>
        <dbReference type="EMBL" id="KAL3315547.1"/>
    </source>
</evidence>
<dbReference type="Proteomes" id="UP001626550">
    <property type="component" value="Unassembled WGS sequence"/>
</dbReference>
<organism evidence="1 2">
    <name type="scientific">Cichlidogyrus casuarinus</name>
    <dbReference type="NCBI Taxonomy" id="1844966"/>
    <lineage>
        <taxon>Eukaryota</taxon>
        <taxon>Metazoa</taxon>
        <taxon>Spiralia</taxon>
        <taxon>Lophotrochozoa</taxon>
        <taxon>Platyhelminthes</taxon>
        <taxon>Monogenea</taxon>
        <taxon>Monopisthocotylea</taxon>
        <taxon>Dactylogyridea</taxon>
        <taxon>Ancyrocephalidae</taxon>
        <taxon>Cichlidogyrus</taxon>
    </lineage>
</organism>
<gene>
    <name evidence="1" type="ORF">Ciccas_005816</name>
</gene>
<proteinExistence type="predicted"/>
<accession>A0ABD2Q8J3</accession>
<keyword evidence="2" id="KW-1185">Reference proteome</keyword>
<dbReference type="EMBL" id="JBJKFK010000724">
    <property type="protein sequence ID" value="KAL3315547.1"/>
    <property type="molecule type" value="Genomic_DNA"/>
</dbReference>
<evidence type="ECO:0000313" key="2">
    <source>
        <dbReference type="Proteomes" id="UP001626550"/>
    </source>
</evidence>
<name>A0ABD2Q8J3_9PLAT</name>
<protein>
    <submittedName>
        <fullName evidence="1">Uncharacterized protein</fullName>
    </submittedName>
</protein>